<protein>
    <submittedName>
        <fullName evidence="2">Uncharacterized protein</fullName>
    </submittedName>
</protein>
<comment type="caution">
    <text evidence="2">The sequence shown here is derived from an EMBL/GenBank/DDBJ whole genome shotgun (WGS) entry which is preliminary data.</text>
</comment>
<evidence type="ECO:0000313" key="2">
    <source>
        <dbReference type="EMBL" id="CAJ1375089.1"/>
    </source>
</evidence>
<organism evidence="2 3">
    <name type="scientific">Effrenium voratum</name>
    <dbReference type="NCBI Taxonomy" id="2562239"/>
    <lineage>
        <taxon>Eukaryota</taxon>
        <taxon>Sar</taxon>
        <taxon>Alveolata</taxon>
        <taxon>Dinophyceae</taxon>
        <taxon>Suessiales</taxon>
        <taxon>Symbiodiniaceae</taxon>
        <taxon>Effrenium</taxon>
    </lineage>
</organism>
<dbReference type="EMBL" id="CAUJNA010000300">
    <property type="protein sequence ID" value="CAJ1375089.1"/>
    <property type="molecule type" value="Genomic_DNA"/>
</dbReference>
<reference evidence="2" key="1">
    <citation type="submission" date="2023-08" db="EMBL/GenBank/DDBJ databases">
        <authorList>
            <person name="Chen Y."/>
            <person name="Shah S."/>
            <person name="Dougan E. K."/>
            <person name="Thang M."/>
            <person name="Chan C."/>
        </authorList>
    </citation>
    <scope>NUCLEOTIDE SEQUENCE</scope>
</reference>
<dbReference type="AlphaFoldDB" id="A0AA36MJU8"/>
<dbReference type="Proteomes" id="UP001178507">
    <property type="component" value="Unassembled WGS sequence"/>
</dbReference>
<evidence type="ECO:0000256" key="1">
    <source>
        <dbReference type="SAM" id="Coils"/>
    </source>
</evidence>
<gene>
    <name evidence="2" type="ORF">EVOR1521_LOCUS4456</name>
</gene>
<keyword evidence="3" id="KW-1185">Reference proteome</keyword>
<feature type="coiled-coil region" evidence="1">
    <location>
        <begin position="3"/>
        <end position="62"/>
    </location>
</feature>
<proteinExistence type="predicted"/>
<sequence length="64" mass="7700">MFKKKKDEDRKPIEQEIAELQRKFRVLENDKRACSEDSQGTIRKQRATIEKLTRENRKMKAHAL</sequence>
<accession>A0AA36MJU8</accession>
<keyword evidence="1" id="KW-0175">Coiled coil</keyword>
<evidence type="ECO:0000313" key="3">
    <source>
        <dbReference type="Proteomes" id="UP001178507"/>
    </source>
</evidence>
<name>A0AA36MJU8_9DINO</name>